<dbReference type="Pfam" id="PF12799">
    <property type="entry name" value="LRR_4"/>
    <property type="match status" value="1"/>
</dbReference>
<keyword evidence="1" id="KW-0433">Leucine-rich repeat</keyword>
<dbReference type="PANTHER" id="PTHR48051">
    <property type="match status" value="1"/>
</dbReference>
<dbReference type="KEGG" id="ein:Eint_091260"/>
<dbReference type="Proteomes" id="UP000002313">
    <property type="component" value="Chromosome IX"/>
</dbReference>
<dbReference type="EMBL" id="CP001950">
    <property type="protein sequence ID" value="ADM12255.1"/>
    <property type="molecule type" value="Genomic_DNA"/>
</dbReference>
<accession>E0S8Y9</accession>
<dbReference type="GO" id="GO:0005737">
    <property type="term" value="C:cytoplasm"/>
    <property type="evidence" value="ECO:0007669"/>
    <property type="project" value="TreeGrafter"/>
</dbReference>
<dbReference type="PROSITE" id="PS51450">
    <property type="entry name" value="LRR"/>
    <property type="match status" value="2"/>
</dbReference>
<keyword evidence="3" id="KW-0732">Signal</keyword>
<evidence type="ECO:0008006" key="6">
    <source>
        <dbReference type="Google" id="ProtNLM"/>
    </source>
</evidence>
<dbReference type="SMART" id="SM00369">
    <property type="entry name" value="LRR_TYP"/>
    <property type="match status" value="2"/>
</dbReference>
<dbReference type="GeneID" id="9698446"/>
<dbReference type="PANTHER" id="PTHR48051:SF1">
    <property type="entry name" value="RAS SUPPRESSOR PROTEIN 1"/>
    <property type="match status" value="1"/>
</dbReference>
<dbReference type="InterPro" id="IPR050216">
    <property type="entry name" value="LRR_domain-containing"/>
</dbReference>
<name>E0S8Y9_ENCIT</name>
<dbReference type="Pfam" id="PF00560">
    <property type="entry name" value="LRR_1"/>
    <property type="match status" value="1"/>
</dbReference>
<dbReference type="AlphaFoldDB" id="E0S8Y9"/>
<dbReference type="HOGENOM" id="CLU_1517852_0_0_1"/>
<gene>
    <name evidence="4" type="ORF">Eint_091260</name>
</gene>
<dbReference type="InterPro" id="IPR003591">
    <property type="entry name" value="Leu-rich_rpt_typical-subtyp"/>
</dbReference>
<sequence>MNTKLRISILPFFLMHVLCSDNMNEALSIIKNLEDLKICDLHDMDLEFISPEMMEALKRNKKIRKLDLSDNKLKELPSDFGCLEWIEEVDASNNRIRRLPRSMKNMKNLKVLNLSNNRLRFFPWYLLKLRKEGIGSLRMLDLRCNPFYRIYHTSIARFLLNLFFGEIVKTGTEREQVSSTD</sequence>
<dbReference type="RefSeq" id="XP_003073615.1">
    <property type="nucleotide sequence ID" value="XM_003073569.1"/>
</dbReference>
<dbReference type="SUPFAM" id="SSF52075">
    <property type="entry name" value="Outer arm dynein light chain 1"/>
    <property type="match status" value="1"/>
</dbReference>
<keyword evidence="5" id="KW-1185">Reference proteome</keyword>
<dbReference type="OrthoDB" id="2191907at2759"/>
<reference evidence="4 5" key="2">
    <citation type="journal article" date="2012" name="Proc. Natl. Acad. Sci. U.S.A.">
        <title>Gain and loss of multiple functionally related, horizontally transferred genes in the reduced genomes of two microsporidian parasites.</title>
        <authorList>
            <person name="Pombert J.-F."/>
            <person name="Selman M."/>
            <person name="Burki F."/>
            <person name="Bardell F.T."/>
            <person name="Farinelli L."/>
            <person name="Solter L.F."/>
            <person name="Whitman D.W."/>
            <person name="Weiss L.M."/>
            <person name="Corradi N."/>
            <person name="Keeling P.J."/>
        </authorList>
    </citation>
    <scope>NUCLEOTIDE SEQUENCE [LARGE SCALE GENOMIC DNA]</scope>
    <source>
        <strain evidence="4 5">ATCC 50506</strain>
    </source>
</reference>
<dbReference type="Gene3D" id="3.80.10.10">
    <property type="entry name" value="Ribonuclease Inhibitor"/>
    <property type="match status" value="1"/>
</dbReference>
<reference evidence="4 5" key="1">
    <citation type="journal article" date="2010" name="Nat. Commun.">
        <title>The complete sequence of the smallest known nuclear genome from the microsporidian Encephalitozoon intestinalis.</title>
        <authorList>
            <person name="Corradi N."/>
            <person name="Pombert J.-F."/>
            <person name="Farinelli L."/>
            <person name="Didier E.S."/>
            <person name="Keeling P.J."/>
        </authorList>
    </citation>
    <scope>NUCLEOTIDE SEQUENCE [LARGE SCALE GENOMIC DNA]</scope>
    <source>
        <strain evidence="4 5">ATCC 50506</strain>
    </source>
</reference>
<evidence type="ECO:0000256" key="2">
    <source>
        <dbReference type="ARBA" id="ARBA00022737"/>
    </source>
</evidence>
<evidence type="ECO:0000313" key="4">
    <source>
        <dbReference type="EMBL" id="ADM12255.1"/>
    </source>
</evidence>
<feature type="chain" id="PRO_5003140074" description="Leucine-rich repeat-containing protein" evidence="3">
    <location>
        <begin position="20"/>
        <end position="181"/>
    </location>
</feature>
<dbReference type="InterPro" id="IPR032675">
    <property type="entry name" value="LRR_dom_sf"/>
</dbReference>
<organism evidence="4 5">
    <name type="scientific">Encephalitozoon intestinalis (strain ATCC 50506)</name>
    <name type="common">Microsporidian parasite</name>
    <name type="synonym">Septata intestinalis</name>
    <dbReference type="NCBI Taxonomy" id="876142"/>
    <lineage>
        <taxon>Eukaryota</taxon>
        <taxon>Fungi</taxon>
        <taxon>Fungi incertae sedis</taxon>
        <taxon>Microsporidia</taxon>
        <taxon>Unikaryonidae</taxon>
        <taxon>Encephalitozoon</taxon>
    </lineage>
</organism>
<dbReference type="InterPro" id="IPR025875">
    <property type="entry name" value="Leu-rich_rpt_4"/>
</dbReference>
<dbReference type="VEuPathDB" id="MicrosporidiaDB:Eint_091260"/>
<proteinExistence type="predicted"/>
<dbReference type="PRINTS" id="PR00019">
    <property type="entry name" value="LEURICHRPT"/>
</dbReference>
<evidence type="ECO:0000313" key="5">
    <source>
        <dbReference type="Proteomes" id="UP000002313"/>
    </source>
</evidence>
<protein>
    <recommendedName>
        <fullName evidence="6">Leucine-rich repeat-containing protein</fullName>
    </recommendedName>
</protein>
<feature type="signal peptide" evidence="3">
    <location>
        <begin position="1"/>
        <end position="19"/>
    </location>
</feature>
<evidence type="ECO:0000256" key="3">
    <source>
        <dbReference type="SAM" id="SignalP"/>
    </source>
</evidence>
<keyword evidence="2" id="KW-0677">Repeat</keyword>
<dbReference type="InterPro" id="IPR001611">
    <property type="entry name" value="Leu-rich_rpt"/>
</dbReference>
<evidence type="ECO:0000256" key="1">
    <source>
        <dbReference type="ARBA" id="ARBA00022614"/>
    </source>
</evidence>